<dbReference type="PANTHER" id="PTHR34399:SF6">
    <property type="entry name" value="AVIDIN-LIKE"/>
    <property type="match status" value="1"/>
</dbReference>
<dbReference type="OrthoDB" id="2821340at2759"/>
<dbReference type="Proteomes" id="UP001163046">
    <property type="component" value="Unassembled WGS sequence"/>
</dbReference>
<reference evidence="4" key="1">
    <citation type="submission" date="2023-01" db="EMBL/GenBank/DDBJ databases">
        <title>Genome assembly of the deep-sea coral Lophelia pertusa.</title>
        <authorList>
            <person name="Herrera S."/>
            <person name="Cordes E."/>
        </authorList>
    </citation>
    <scope>NUCLEOTIDE SEQUENCE</scope>
    <source>
        <strain evidence="4">USNM1676648</strain>
        <tissue evidence="4">Polyp</tissue>
    </source>
</reference>
<dbReference type="InterPro" id="IPR051764">
    <property type="entry name" value="Avidin/Streptavidin-rel"/>
</dbReference>
<evidence type="ECO:0000256" key="1">
    <source>
        <dbReference type="ARBA" id="ARBA00004613"/>
    </source>
</evidence>
<dbReference type="SUPFAM" id="SSF50876">
    <property type="entry name" value="Avidin/streptavidin"/>
    <property type="match status" value="1"/>
</dbReference>
<comment type="caution">
    <text evidence="4">The sequence shown here is derived from an EMBL/GenBank/DDBJ whole genome shotgun (WGS) entry which is preliminary data.</text>
</comment>
<sequence length="146" mass="15818">FVGLAAGKNCETLDGKWYNQLGSEVFLKQEKDGTLYGVYITAVETHNGSSGQGHSIVLGSEMIIKQGEHGVIKGKYRTAVEEEPGAAGTGYSDLLALDSSVVQTALLFSLSCGRMPHLSRDGWRSVKSVVRIKRRSLKAHGYCEAR</sequence>
<dbReference type="GO" id="GO:0005576">
    <property type="term" value="C:extracellular region"/>
    <property type="evidence" value="ECO:0007669"/>
    <property type="project" value="UniProtKB-SubCell"/>
</dbReference>
<keyword evidence="5" id="KW-1185">Reference proteome</keyword>
<evidence type="ECO:0000256" key="3">
    <source>
        <dbReference type="ARBA" id="ARBA00022729"/>
    </source>
</evidence>
<dbReference type="InterPro" id="IPR036896">
    <property type="entry name" value="Avidin-like_sf"/>
</dbReference>
<name>A0A9X0CHD2_9CNID</name>
<dbReference type="InterPro" id="IPR005468">
    <property type="entry name" value="Avidin/str"/>
</dbReference>
<feature type="non-terminal residue" evidence="4">
    <location>
        <position position="146"/>
    </location>
</feature>
<dbReference type="PANTHER" id="PTHR34399">
    <property type="entry name" value="AVIDIN-RELATED"/>
    <property type="match status" value="1"/>
</dbReference>
<dbReference type="GO" id="GO:0009374">
    <property type="term" value="F:biotin binding"/>
    <property type="evidence" value="ECO:0007669"/>
    <property type="project" value="InterPro"/>
</dbReference>
<organism evidence="4 5">
    <name type="scientific">Desmophyllum pertusum</name>
    <dbReference type="NCBI Taxonomy" id="174260"/>
    <lineage>
        <taxon>Eukaryota</taxon>
        <taxon>Metazoa</taxon>
        <taxon>Cnidaria</taxon>
        <taxon>Anthozoa</taxon>
        <taxon>Hexacorallia</taxon>
        <taxon>Scleractinia</taxon>
        <taxon>Caryophylliina</taxon>
        <taxon>Caryophylliidae</taxon>
        <taxon>Desmophyllum</taxon>
    </lineage>
</organism>
<keyword evidence="2" id="KW-0964">Secreted</keyword>
<dbReference type="AlphaFoldDB" id="A0A9X0CHD2"/>
<dbReference type="EMBL" id="MU827517">
    <property type="protein sequence ID" value="KAJ7348199.1"/>
    <property type="molecule type" value="Genomic_DNA"/>
</dbReference>
<gene>
    <name evidence="4" type="ORF">OS493_039602</name>
</gene>
<evidence type="ECO:0000313" key="5">
    <source>
        <dbReference type="Proteomes" id="UP001163046"/>
    </source>
</evidence>
<dbReference type="Gene3D" id="2.40.128.30">
    <property type="entry name" value="Avidin-like"/>
    <property type="match status" value="2"/>
</dbReference>
<proteinExistence type="predicted"/>
<keyword evidence="3" id="KW-0732">Signal</keyword>
<evidence type="ECO:0000313" key="4">
    <source>
        <dbReference type="EMBL" id="KAJ7348199.1"/>
    </source>
</evidence>
<evidence type="ECO:0000256" key="2">
    <source>
        <dbReference type="ARBA" id="ARBA00022525"/>
    </source>
</evidence>
<accession>A0A9X0CHD2</accession>
<comment type="subcellular location">
    <subcellularLocation>
        <location evidence="1">Secreted</location>
    </subcellularLocation>
</comment>
<dbReference type="Pfam" id="PF01382">
    <property type="entry name" value="Avidin"/>
    <property type="match status" value="1"/>
</dbReference>
<protein>
    <submittedName>
        <fullName evidence="4">Uncharacterized protein</fullName>
    </submittedName>
</protein>